<dbReference type="Proteomes" id="UP001230207">
    <property type="component" value="Unassembled WGS sequence"/>
</dbReference>
<dbReference type="InterPro" id="IPR010982">
    <property type="entry name" value="Lambda_DNA-bd_dom_sf"/>
</dbReference>
<proteinExistence type="predicted"/>
<organism evidence="2 3">
    <name type="scientific">Pararhizobium capsulatum DSM 1112</name>
    <dbReference type="NCBI Taxonomy" id="1121113"/>
    <lineage>
        <taxon>Bacteria</taxon>
        <taxon>Pseudomonadati</taxon>
        <taxon>Pseudomonadota</taxon>
        <taxon>Alphaproteobacteria</taxon>
        <taxon>Hyphomicrobiales</taxon>
        <taxon>Rhizobiaceae</taxon>
        <taxon>Rhizobium/Agrobacterium group</taxon>
        <taxon>Pararhizobium</taxon>
    </lineage>
</organism>
<dbReference type="Pfam" id="PF05973">
    <property type="entry name" value="Gp49"/>
    <property type="match status" value="1"/>
</dbReference>
<keyword evidence="2" id="KW-0238">DNA-binding</keyword>
<feature type="domain" description="HigA2-like helix-turn-helix" evidence="1">
    <location>
        <begin position="83"/>
        <end position="162"/>
    </location>
</feature>
<evidence type="ECO:0000313" key="3">
    <source>
        <dbReference type="Proteomes" id="UP001230207"/>
    </source>
</evidence>
<protein>
    <submittedName>
        <fullName evidence="2">XRE-type DNA-binding protein</fullName>
    </submittedName>
</protein>
<dbReference type="Pfam" id="PF13744">
    <property type="entry name" value="HTH_37"/>
    <property type="match status" value="1"/>
</dbReference>
<dbReference type="EMBL" id="JAUSVF010000001">
    <property type="protein sequence ID" value="MDQ0321614.1"/>
    <property type="molecule type" value="Genomic_DNA"/>
</dbReference>
<dbReference type="RefSeq" id="WP_307232360.1">
    <property type="nucleotide sequence ID" value="NZ_JAUSVF010000001.1"/>
</dbReference>
<reference evidence="2 3" key="1">
    <citation type="submission" date="2023-07" db="EMBL/GenBank/DDBJ databases">
        <title>Genomic Encyclopedia of Type Strains, Phase IV (KMG-IV): sequencing the most valuable type-strain genomes for metagenomic binning, comparative biology and taxonomic classification.</title>
        <authorList>
            <person name="Goeker M."/>
        </authorList>
    </citation>
    <scope>NUCLEOTIDE SEQUENCE [LARGE SCALE GENOMIC DNA]</scope>
    <source>
        <strain evidence="2 3">DSM 1112</strain>
    </source>
</reference>
<sequence length="176" mass="19496">MKGLGAGVLEIALPYRTDAYRVFYAVQLGDKLWVVHAFQKKSTKGIATPQKEVELIRSRLKTDRGDVEMIDDDFAIVHGSGNIYADLGDPDADTKLMKAQLAAEIIAVLDRRKLTLREGEKLATVTAADLSRIRSADLGRFTIDRLVRVLNALDRRVTVKVSKATKTQRPHRPAAA</sequence>
<name>A0ABU0BTQ1_9HYPH</name>
<accession>A0ABU0BTQ1</accession>
<evidence type="ECO:0000259" key="1">
    <source>
        <dbReference type="Pfam" id="PF13744"/>
    </source>
</evidence>
<dbReference type="SUPFAM" id="SSF47413">
    <property type="entry name" value="lambda repressor-like DNA-binding domains"/>
    <property type="match status" value="1"/>
</dbReference>
<dbReference type="GO" id="GO:0003677">
    <property type="term" value="F:DNA binding"/>
    <property type="evidence" value="ECO:0007669"/>
    <property type="project" value="UniProtKB-KW"/>
</dbReference>
<gene>
    <name evidence="2" type="ORF">QO002_003752</name>
</gene>
<dbReference type="Gene3D" id="1.10.260.40">
    <property type="entry name" value="lambda repressor-like DNA-binding domains"/>
    <property type="match status" value="1"/>
</dbReference>
<keyword evidence="3" id="KW-1185">Reference proteome</keyword>
<comment type="caution">
    <text evidence="2">The sequence shown here is derived from an EMBL/GenBank/DDBJ whole genome shotgun (WGS) entry which is preliminary data.</text>
</comment>
<evidence type="ECO:0000313" key="2">
    <source>
        <dbReference type="EMBL" id="MDQ0321614.1"/>
    </source>
</evidence>
<dbReference type="InterPro" id="IPR039554">
    <property type="entry name" value="HigA2-like_HTH"/>
</dbReference>
<dbReference type="InterPro" id="IPR009241">
    <property type="entry name" value="HigB-like"/>
</dbReference>